<evidence type="ECO:0000256" key="1">
    <source>
        <dbReference type="SAM" id="MobiDB-lite"/>
    </source>
</evidence>
<feature type="region of interest" description="Disordered" evidence="1">
    <location>
        <begin position="123"/>
        <end position="144"/>
    </location>
</feature>
<dbReference type="EMBL" id="LBMM01006595">
    <property type="protein sequence ID" value="KMQ90477.1"/>
    <property type="molecule type" value="Genomic_DNA"/>
</dbReference>
<comment type="caution">
    <text evidence="2">The sequence shown here is derived from an EMBL/GenBank/DDBJ whole genome shotgun (WGS) entry which is preliminary data.</text>
</comment>
<keyword evidence="3" id="KW-1185">Reference proteome</keyword>
<name>A0A0J7KJN1_LASNI</name>
<dbReference type="OrthoDB" id="7553953at2759"/>
<dbReference type="Proteomes" id="UP000036403">
    <property type="component" value="Unassembled WGS sequence"/>
</dbReference>
<gene>
    <name evidence="2" type="ORF">RF55_9766</name>
</gene>
<proteinExistence type="predicted"/>
<reference evidence="2 3" key="1">
    <citation type="submission" date="2015-04" db="EMBL/GenBank/DDBJ databases">
        <title>Lasius niger genome sequencing.</title>
        <authorList>
            <person name="Konorov E.A."/>
            <person name="Nikitin M.A."/>
            <person name="Kirill M.V."/>
            <person name="Chang P."/>
        </authorList>
    </citation>
    <scope>NUCLEOTIDE SEQUENCE [LARGE SCALE GENOMIC DNA]</scope>
    <source>
        <tissue evidence="2">Whole</tissue>
    </source>
</reference>
<organism evidence="2 3">
    <name type="scientific">Lasius niger</name>
    <name type="common">Black garden ant</name>
    <dbReference type="NCBI Taxonomy" id="67767"/>
    <lineage>
        <taxon>Eukaryota</taxon>
        <taxon>Metazoa</taxon>
        <taxon>Ecdysozoa</taxon>
        <taxon>Arthropoda</taxon>
        <taxon>Hexapoda</taxon>
        <taxon>Insecta</taxon>
        <taxon>Pterygota</taxon>
        <taxon>Neoptera</taxon>
        <taxon>Endopterygota</taxon>
        <taxon>Hymenoptera</taxon>
        <taxon>Apocrita</taxon>
        <taxon>Aculeata</taxon>
        <taxon>Formicoidea</taxon>
        <taxon>Formicidae</taxon>
        <taxon>Formicinae</taxon>
        <taxon>Lasius</taxon>
        <taxon>Lasius</taxon>
    </lineage>
</organism>
<dbReference type="PaxDb" id="67767-A0A0J7KJN1"/>
<evidence type="ECO:0000313" key="2">
    <source>
        <dbReference type="EMBL" id="KMQ90477.1"/>
    </source>
</evidence>
<sequence>MVDAILSAEVYGRLLQNGLKTGPSGAPSAQFTLLGWVLLGSVTEQPTSHSGRASVSVHHAALNCDDLGRALQRFWEIEELPSKTVNTPEDLHCEKWFATTHTRDTQGRYAVRLPIRQNSSVTLVNNRRGASHATKPGKTPDAQP</sequence>
<dbReference type="AlphaFoldDB" id="A0A0J7KJN1"/>
<protein>
    <submittedName>
        <fullName evidence="2">Uncharacterized protein</fullName>
    </submittedName>
</protein>
<evidence type="ECO:0000313" key="3">
    <source>
        <dbReference type="Proteomes" id="UP000036403"/>
    </source>
</evidence>
<accession>A0A0J7KJN1</accession>